<evidence type="ECO:0000259" key="5">
    <source>
        <dbReference type="PROSITE" id="PS01124"/>
    </source>
</evidence>
<evidence type="ECO:0000313" key="8">
    <source>
        <dbReference type="Proteomes" id="UP001162740"/>
    </source>
</evidence>
<protein>
    <submittedName>
        <fullName evidence="7">Helix-turn-helix domain-containing protein</fullName>
    </submittedName>
</protein>
<dbReference type="EMBL" id="CP083974">
    <property type="protein sequence ID" value="UZF47517.1"/>
    <property type="molecule type" value="Genomic_DNA"/>
</dbReference>
<dbReference type="Pfam" id="PF03861">
    <property type="entry name" value="ANTAR"/>
    <property type="match status" value="1"/>
</dbReference>
<dbReference type="InterPro" id="IPR011006">
    <property type="entry name" value="CheY-like_superfamily"/>
</dbReference>
<proteinExistence type="predicted"/>
<dbReference type="InterPro" id="IPR036388">
    <property type="entry name" value="WH-like_DNA-bd_sf"/>
</dbReference>
<organism evidence="7 8">
    <name type="scientific">Rhodococcus rhodochrous</name>
    <dbReference type="NCBI Taxonomy" id="1829"/>
    <lineage>
        <taxon>Bacteria</taxon>
        <taxon>Bacillati</taxon>
        <taxon>Actinomycetota</taxon>
        <taxon>Actinomycetes</taxon>
        <taxon>Mycobacteriales</taxon>
        <taxon>Nocardiaceae</taxon>
        <taxon>Rhodococcus</taxon>
    </lineage>
</organism>
<feature type="domain" description="ANTAR" evidence="6">
    <location>
        <begin position="11"/>
        <end position="72"/>
    </location>
</feature>
<accession>A0AA46X1L8</accession>
<dbReference type="InterPro" id="IPR018060">
    <property type="entry name" value="HTH_AraC"/>
</dbReference>
<dbReference type="InterPro" id="IPR005561">
    <property type="entry name" value="ANTAR"/>
</dbReference>
<feature type="region of interest" description="Disordered" evidence="4">
    <location>
        <begin position="1"/>
        <end position="23"/>
    </location>
</feature>
<sequence>MDTQANEWAEETHTPAAGPTEEQVWASRAAIERATGVLMERYGLDAEQAKETLVQASRRATVPMARLAEDVLASDREGEPSSIRQALETASTESASMPSALRKAVAFIEAEATRPIRLADIATAAGIGGRALQYDFVRHYHTTPMRYLRSVRLARAHRDLQTADSNRETVASIAARWGFSSPGRFAAQYRSVYGRAPRVTRSDRLWSDRTTADTVENE</sequence>
<name>A0AA46X1L8_RHORH</name>
<dbReference type="SMART" id="SM00342">
    <property type="entry name" value="HTH_ARAC"/>
    <property type="match status" value="1"/>
</dbReference>
<dbReference type="Gene3D" id="1.10.10.60">
    <property type="entry name" value="Homeodomain-like"/>
    <property type="match status" value="1"/>
</dbReference>
<dbReference type="PROSITE" id="PS01124">
    <property type="entry name" value="HTH_ARAC_FAMILY_2"/>
    <property type="match status" value="1"/>
</dbReference>
<dbReference type="SUPFAM" id="SSF52172">
    <property type="entry name" value="CheY-like"/>
    <property type="match status" value="1"/>
</dbReference>
<reference evidence="7 8" key="1">
    <citation type="journal article" date="2021" name="Front. Microbiol.">
        <title>Bacterial Transformation of Aromatic Monomers in Softwood Black Liquor.</title>
        <authorList>
            <person name="Navas L.E."/>
            <person name="Dexter G."/>
            <person name="Liu J."/>
            <person name="Levy-Booth D."/>
            <person name="Cho M."/>
            <person name="Jang S.K."/>
            <person name="Mansfield S.D."/>
            <person name="Renneckar S."/>
            <person name="Mohn W.W."/>
            <person name="Eltis L.D."/>
        </authorList>
    </citation>
    <scope>NUCLEOTIDE SEQUENCE [LARGE SCALE GENOMIC DNA]</scope>
    <source>
        <strain evidence="7 8">GD02</strain>
    </source>
</reference>
<dbReference type="InterPro" id="IPR018062">
    <property type="entry name" value="HTH_AraC-typ_CS"/>
</dbReference>
<keyword evidence="3" id="KW-0804">Transcription</keyword>
<dbReference type="AlphaFoldDB" id="A0AA46X1L8"/>
<dbReference type="PANTHER" id="PTHR46796">
    <property type="entry name" value="HTH-TYPE TRANSCRIPTIONAL ACTIVATOR RHAS-RELATED"/>
    <property type="match status" value="1"/>
</dbReference>
<dbReference type="SUPFAM" id="SSF46689">
    <property type="entry name" value="Homeodomain-like"/>
    <property type="match status" value="2"/>
</dbReference>
<keyword evidence="1" id="KW-0805">Transcription regulation</keyword>
<evidence type="ECO:0000256" key="2">
    <source>
        <dbReference type="ARBA" id="ARBA00023125"/>
    </source>
</evidence>
<dbReference type="InterPro" id="IPR009057">
    <property type="entry name" value="Homeodomain-like_sf"/>
</dbReference>
<dbReference type="Pfam" id="PF12833">
    <property type="entry name" value="HTH_18"/>
    <property type="match status" value="1"/>
</dbReference>
<evidence type="ECO:0000256" key="3">
    <source>
        <dbReference type="ARBA" id="ARBA00023163"/>
    </source>
</evidence>
<evidence type="ECO:0000259" key="6">
    <source>
        <dbReference type="PROSITE" id="PS50921"/>
    </source>
</evidence>
<dbReference type="InterPro" id="IPR050204">
    <property type="entry name" value="AraC_XylS_family_regulators"/>
</dbReference>
<dbReference type="RefSeq" id="WP_080968194.1">
    <property type="nucleotide sequence ID" value="NZ_CP083974.1"/>
</dbReference>
<dbReference type="PANTHER" id="PTHR46796:SF12">
    <property type="entry name" value="HTH-TYPE DNA-BINDING TRANSCRIPTIONAL ACTIVATOR EUTR"/>
    <property type="match status" value="1"/>
</dbReference>
<dbReference type="Proteomes" id="UP001162740">
    <property type="component" value="Chromosome"/>
</dbReference>
<gene>
    <name evidence="7" type="ORF">KUM34_005340</name>
</gene>
<dbReference type="PROSITE" id="PS00041">
    <property type="entry name" value="HTH_ARAC_FAMILY_1"/>
    <property type="match status" value="1"/>
</dbReference>
<evidence type="ECO:0000256" key="1">
    <source>
        <dbReference type="ARBA" id="ARBA00023015"/>
    </source>
</evidence>
<dbReference type="GO" id="GO:0003723">
    <property type="term" value="F:RNA binding"/>
    <property type="evidence" value="ECO:0007669"/>
    <property type="project" value="InterPro"/>
</dbReference>
<evidence type="ECO:0000313" key="7">
    <source>
        <dbReference type="EMBL" id="UZF47517.1"/>
    </source>
</evidence>
<dbReference type="GO" id="GO:0043565">
    <property type="term" value="F:sequence-specific DNA binding"/>
    <property type="evidence" value="ECO:0007669"/>
    <property type="project" value="InterPro"/>
</dbReference>
<evidence type="ECO:0000256" key="4">
    <source>
        <dbReference type="SAM" id="MobiDB-lite"/>
    </source>
</evidence>
<dbReference type="Gene3D" id="1.10.10.10">
    <property type="entry name" value="Winged helix-like DNA-binding domain superfamily/Winged helix DNA-binding domain"/>
    <property type="match status" value="1"/>
</dbReference>
<dbReference type="GO" id="GO:0003700">
    <property type="term" value="F:DNA-binding transcription factor activity"/>
    <property type="evidence" value="ECO:0007669"/>
    <property type="project" value="InterPro"/>
</dbReference>
<dbReference type="SMART" id="SM01012">
    <property type="entry name" value="ANTAR"/>
    <property type="match status" value="1"/>
</dbReference>
<keyword evidence="2" id="KW-0238">DNA-binding</keyword>
<feature type="domain" description="HTH araC/xylS-type" evidence="5">
    <location>
        <begin position="102"/>
        <end position="203"/>
    </location>
</feature>
<dbReference type="PROSITE" id="PS50921">
    <property type="entry name" value="ANTAR"/>
    <property type="match status" value="1"/>
</dbReference>